<dbReference type="GO" id="GO:0003677">
    <property type="term" value="F:DNA binding"/>
    <property type="evidence" value="ECO:0007669"/>
    <property type="project" value="UniProtKB-KW"/>
</dbReference>
<dbReference type="AlphaFoldDB" id="A0A1X7UNJ6"/>
<dbReference type="EnsemblMetazoa" id="Aqu2.1.29565_001">
    <property type="protein sequence ID" value="Aqu2.1.29565_001"/>
    <property type="gene ID" value="Aqu2.1.29565"/>
</dbReference>
<organism evidence="2">
    <name type="scientific">Amphimedon queenslandica</name>
    <name type="common">Sponge</name>
    <dbReference type="NCBI Taxonomy" id="400682"/>
    <lineage>
        <taxon>Eukaryota</taxon>
        <taxon>Metazoa</taxon>
        <taxon>Porifera</taxon>
        <taxon>Demospongiae</taxon>
        <taxon>Heteroscleromorpha</taxon>
        <taxon>Haplosclerida</taxon>
        <taxon>Niphatidae</taxon>
        <taxon>Amphimedon</taxon>
    </lineage>
</organism>
<dbReference type="InParanoid" id="A0A1X7UNJ6"/>
<proteinExistence type="predicted"/>
<keyword evidence="1" id="KW-0238">DNA-binding</keyword>
<accession>A0A1X7UNJ6</accession>
<dbReference type="InterPro" id="IPR010998">
    <property type="entry name" value="Integrase_recombinase_N"/>
</dbReference>
<name>A0A1X7UNJ6_AMPQE</name>
<dbReference type="Gene3D" id="1.10.150.130">
    <property type="match status" value="1"/>
</dbReference>
<evidence type="ECO:0000256" key="1">
    <source>
        <dbReference type="ARBA" id="ARBA00023125"/>
    </source>
</evidence>
<evidence type="ECO:0000313" key="2">
    <source>
        <dbReference type="EnsemblMetazoa" id="Aqu2.1.29565_001"/>
    </source>
</evidence>
<reference evidence="2" key="1">
    <citation type="submission" date="2017-05" db="UniProtKB">
        <authorList>
            <consortium name="EnsemblMetazoa"/>
        </authorList>
    </citation>
    <scope>IDENTIFICATION</scope>
</reference>
<sequence>MEEWGSGHMTLISTSLGEQASAFPEPFNAGSQCPPGSQAILFSVSPEEVLAFCDSMGLPPLPLLDRVLCLFVAFLKNQGLAHQSIMSYFSGVRNLAIANGDTLEKRGNLPRLQLVLRGWLEPHLTTTAGQSTSLLLGQSCTSSWVCGRGTTLNPA</sequence>
<protein>
    <submittedName>
        <fullName evidence="2">Uncharacterized protein</fullName>
    </submittedName>
</protein>